<keyword evidence="1" id="KW-0812">Transmembrane</keyword>
<comment type="caution">
    <text evidence="2">The sequence shown here is derived from an EMBL/GenBank/DDBJ whole genome shotgun (WGS) entry which is preliminary data.</text>
</comment>
<dbReference type="PANTHER" id="PTHR35506">
    <property type="entry name" value="OS02G0135600 PROTEIN"/>
    <property type="match status" value="1"/>
</dbReference>
<feature type="non-terminal residue" evidence="2">
    <location>
        <position position="1"/>
    </location>
</feature>
<organism evidence="2 3">
    <name type="scientific">Cucurbita argyrosperma subsp. sororia</name>
    <dbReference type="NCBI Taxonomy" id="37648"/>
    <lineage>
        <taxon>Eukaryota</taxon>
        <taxon>Viridiplantae</taxon>
        <taxon>Streptophyta</taxon>
        <taxon>Embryophyta</taxon>
        <taxon>Tracheophyta</taxon>
        <taxon>Spermatophyta</taxon>
        <taxon>Magnoliopsida</taxon>
        <taxon>eudicotyledons</taxon>
        <taxon>Gunneridae</taxon>
        <taxon>Pentapetalae</taxon>
        <taxon>rosids</taxon>
        <taxon>fabids</taxon>
        <taxon>Cucurbitales</taxon>
        <taxon>Cucurbitaceae</taxon>
        <taxon>Cucurbiteae</taxon>
        <taxon>Cucurbita</taxon>
    </lineage>
</organism>
<dbReference type="EMBL" id="JAGKQH010000005">
    <property type="protein sequence ID" value="KAG6598295.1"/>
    <property type="molecule type" value="Genomic_DNA"/>
</dbReference>
<protein>
    <submittedName>
        <fullName evidence="2">Uncharacterized protein</fullName>
    </submittedName>
</protein>
<accession>A0AAV6NIS3</accession>
<dbReference type="PANTHER" id="PTHR35506:SF1">
    <property type="entry name" value="OS02G0135600 PROTEIN"/>
    <property type="match status" value="1"/>
</dbReference>
<keyword evidence="1" id="KW-1133">Transmembrane helix</keyword>
<reference evidence="2 3" key="1">
    <citation type="journal article" date="2021" name="Hortic Res">
        <title>The domestication of Cucurbita argyrosperma as revealed by the genome of its wild relative.</title>
        <authorList>
            <person name="Barrera-Redondo J."/>
            <person name="Sanchez-de la Vega G."/>
            <person name="Aguirre-Liguori J.A."/>
            <person name="Castellanos-Morales G."/>
            <person name="Gutierrez-Guerrero Y.T."/>
            <person name="Aguirre-Dugua X."/>
            <person name="Aguirre-Planter E."/>
            <person name="Tenaillon M.I."/>
            <person name="Lira-Saade R."/>
            <person name="Eguiarte L.E."/>
        </authorList>
    </citation>
    <scope>NUCLEOTIDE SEQUENCE [LARGE SCALE GENOMIC DNA]</scope>
    <source>
        <strain evidence="2">JBR-2021</strain>
    </source>
</reference>
<feature type="transmembrane region" description="Helical" evidence="1">
    <location>
        <begin position="101"/>
        <end position="121"/>
    </location>
</feature>
<proteinExistence type="predicted"/>
<dbReference type="Proteomes" id="UP000685013">
    <property type="component" value="Chromosome 5"/>
</dbReference>
<sequence length="122" mass="13320">MVAVHLDSVEFRESIYTLYLSWHSNSNSNFPVTASARSLSFASEPFPIGRLAEMADKPSRALVIFGDGLARFVDQSHTHLHALASLASCGFLSLPNAPPSGSITASRLLMLFILFSFLLSLY</sequence>
<evidence type="ECO:0000256" key="1">
    <source>
        <dbReference type="SAM" id="Phobius"/>
    </source>
</evidence>
<keyword evidence="3" id="KW-1185">Reference proteome</keyword>
<name>A0AAV6NIS3_9ROSI</name>
<gene>
    <name evidence="2" type="ORF">SDJN03_08073</name>
</gene>
<evidence type="ECO:0000313" key="2">
    <source>
        <dbReference type="EMBL" id="KAG6598295.1"/>
    </source>
</evidence>
<keyword evidence="1" id="KW-0472">Membrane</keyword>
<evidence type="ECO:0000313" key="3">
    <source>
        <dbReference type="Proteomes" id="UP000685013"/>
    </source>
</evidence>
<dbReference type="AlphaFoldDB" id="A0AAV6NIS3"/>